<proteinExistence type="predicted"/>
<feature type="compositionally biased region" description="Basic and acidic residues" evidence="1">
    <location>
        <begin position="621"/>
        <end position="631"/>
    </location>
</feature>
<dbReference type="HOGENOM" id="CLU_025452_1_0_1"/>
<reference evidence="2 3" key="1">
    <citation type="submission" date="2015-01" db="EMBL/GenBank/DDBJ databases">
        <title>The Genome Sequence of Capronia semiimmersa CBS27337.</title>
        <authorList>
            <consortium name="The Broad Institute Genomics Platform"/>
            <person name="Cuomo C."/>
            <person name="de Hoog S."/>
            <person name="Gorbushina A."/>
            <person name="Stielow B."/>
            <person name="Teixiera M."/>
            <person name="Abouelleil A."/>
            <person name="Chapman S.B."/>
            <person name="Priest M."/>
            <person name="Young S.K."/>
            <person name="Wortman J."/>
            <person name="Nusbaum C."/>
            <person name="Birren B."/>
        </authorList>
    </citation>
    <scope>NUCLEOTIDE SEQUENCE [LARGE SCALE GENOMIC DNA]</scope>
    <source>
        <strain evidence="2 3">CBS 27337</strain>
    </source>
</reference>
<name>A0A0D2CXP2_9EURO</name>
<evidence type="ECO:0000313" key="3">
    <source>
        <dbReference type="Proteomes" id="UP000054266"/>
    </source>
</evidence>
<gene>
    <name evidence="2" type="ORF">PV04_02241</name>
</gene>
<organism evidence="2 3">
    <name type="scientific">Phialophora macrospora</name>
    <dbReference type="NCBI Taxonomy" id="1851006"/>
    <lineage>
        <taxon>Eukaryota</taxon>
        <taxon>Fungi</taxon>
        <taxon>Dikarya</taxon>
        <taxon>Ascomycota</taxon>
        <taxon>Pezizomycotina</taxon>
        <taxon>Eurotiomycetes</taxon>
        <taxon>Chaetothyriomycetidae</taxon>
        <taxon>Chaetothyriales</taxon>
        <taxon>Herpotrichiellaceae</taxon>
        <taxon>Phialophora</taxon>
    </lineage>
</organism>
<evidence type="ECO:0000313" key="2">
    <source>
        <dbReference type="EMBL" id="KIW69926.1"/>
    </source>
</evidence>
<dbReference type="Proteomes" id="UP000054266">
    <property type="component" value="Unassembled WGS sequence"/>
</dbReference>
<dbReference type="EMBL" id="KN846957">
    <property type="protein sequence ID" value="KIW69926.1"/>
    <property type="molecule type" value="Genomic_DNA"/>
</dbReference>
<evidence type="ECO:0000256" key="1">
    <source>
        <dbReference type="SAM" id="MobiDB-lite"/>
    </source>
</evidence>
<sequence length="631" mass="71853">MEFIIQRNFTFLAPSKVEMPIRERELEHAEIRAHAARFSHQRRAWLKLQQQLKQQDDEQHEDERRPSTNAGKYGIHGRPQSRELILLLHNFHGSSDPFNAYPVKITPEINRIIAYARDVMLPNVFSPPFFRRLTAGGPKLVNYERSDRVIGGSNFILNIQLFRDMSEGAALGWLCGHIPPIVRLNSPETTQTLSVARLKMRAKSIKLLREELKDHPESAPESLAALRLHIRTLYEAECMAGDTTAARAHMDILLRLEDPVTDERVRLQHLLVMMYNATELACKKLERTVMPFGAWTSERLATLWAISSTYIPVAPQRIQEAHASVTFPVLREAVVRLRYCVWIGETPLAFTDTQERLKADMVFAWTATKTFQDLGVLMNLYMDIVEGIVSFDSEGRRLVQACMVLTLLFMVRKCVHEAIIEDGTDVREASHILIPRLEQDMITAMEMMTPAEKIYYQEAFLWMLYAGALHEQRQKSRGKHSDARPNSPDPPWFMTTLARHARQMNVTTWEHAKSILQDFVHDRYLEPDGHLWFEEVLQIQNGPKRPQGSDVKPVSLPDQSPFGFLDFSGKSSVACAAGSSTNSSSRRIRKKDAAETVEANPSPVLSTSPNENAPKTAIRAPETECRRLLGT</sequence>
<feature type="compositionally biased region" description="Polar residues" evidence="1">
    <location>
        <begin position="603"/>
        <end position="613"/>
    </location>
</feature>
<accession>A0A0D2CXP2</accession>
<feature type="compositionally biased region" description="Basic and acidic residues" evidence="1">
    <location>
        <begin position="54"/>
        <end position="66"/>
    </location>
</feature>
<protein>
    <submittedName>
        <fullName evidence="2">Uncharacterized protein</fullName>
    </submittedName>
</protein>
<dbReference type="AlphaFoldDB" id="A0A0D2CXP2"/>
<keyword evidence="3" id="KW-1185">Reference proteome</keyword>
<feature type="region of interest" description="Disordered" evidence="1">
    <location>
        <begin position="575"/>
        <end position="631"/>
    </location>
</feature>
<feature type="region of interest" description="Disordered" evidence="1">
    <location>
        <begin position="49"/>
        <end position="76"/>
    </location>
</feature>